<dbReference type="PANTHER" id="PTHR43640:SF1">
    <property type="entry name" value="THIOREDOXIN-DEPENDENT PEROXIREDOXIN"/>
    <property type="match status" value="1"/>
</dbReference>
<sequence>MRNMRFLMTMLLALVFTGAMAQKSGYQIGDTARDFELKNVDGETVSMADHEDAKGFLVIFSCNTCPYVVAYEDRMMELHEKYAPKGYPVIAINPNDEALSPGDSFEKMQERARDKNFPFAYVYDESQEIVNAYGATRTPEVYLLQKQDDELVVKYIGAIDNNYRDASEVTERYVEEAVDALLDDRQIAETSTKAIGCTIKFRK</sequence>
<evidence type="ECO:0000256" key="1">
    <source>
        <dbReference type="SAM" id="SignalP"/>
    </source>
</evidence>
<dbReference type="InterPro" id="IPR013766">
    <property type="entry name" value="Thioredoxin_domain"/>
</dbReference>
<dbReference type="Gene3D" id="3.40.30.10">
    <property type="entry name" value="Glutaredoxin"/>
    <property type="match status" value="1"/>
</dbReference>
<dbReference type="CDD" id="cd02969">
    <property type="entry name" value="PRX_like1"/>
    <property type="match status" value="1"/>
</dbReference>
<evidence type="ECO:0000259" key="2">
    <source>
        <dbReference type="PROSITE" id="PS51352"/>
    </source>
</evidence>
<keyword evidence="4" id="KW-1185">Reference proteome</keyword>
<organism evidence="3 4">
    <name type="scientific">Litoribacter ruber</name>
    <dbReference type="NCBI Taxonomy" id="702568"/>
    <lineage>
        <taxon>Bacteria</taxon>
        <taxon>Pseudomonadati</taxon>
        <taxon>Bacteroidota</taxon>
        <taxon>Cytophagia</taxon>
        <taxon>Cytophagales</taxon>
        <taxon>Cyclobacteriaceae</taxon>
        <taxon>Litoribacter</taxon>
    </lineage>
</organism>
<dbReference type="Proteomes" id="UP001319104">
    <property type="component" value="Unassembled WGS sequence"/>
</dbReference>
<dbReference type="SUPFAM" id="SSF52833">
    <property type="entry name" value="Thioredoxin-like"/>
    <property type="match status" value="1"/>
</dbReference>
<dbReference type="AlphaFoldDB" id="A0AAP2G4C7"/>
<dbReference type="GO" id="GO:0016209">
    <property type="term" value="F:antioxidant activity"/>
    <property type="evidence" value="ECO:0007669"/>
    <property type="project" value="InterPro"/>
</dbReference>
<keyword evidence="1" id="KW-0732">Signal</keyword>
<gene>
    <name evidence="3" type="ORF">KI659_07775</name>
</gene>
<evidence type="ECO:0000313" key="3">
    <source>
        <dbReference type="EMBL" id="MBS9523911.1"/>
    </source>
</evidence>
<feature type="domain" description="Thioredoxin" evidence="2">
    <location>
        <begin position="26"/>
        <end position="179"/>
    </location>
</feature>
<feature type="chain" id="PRO_5042951079" evidence="1">
    <location>
        <begin position="22"/>
        <end position="203"/>
    </location>
</feature>
<dbReference type="EMBL" id="JAHCMY010000003">
    <property type="protein sequence ID" value="MBS9523911.1"/>
    <property type="molecule type" value="Genomic_DNA"/>
</dbReference>
<proteinExistence type="predicted"/>
<dbReference type="InterPro" id="IPR000866">
    <property type="entry name" value="AhpC/TSA"/>
</dbReference>
<dbReference type="Pfam" id="PF00578">
    <property type="entry name" value="AhpC-TSA"/>
    <property type="match status" value="1"/>
</dbReference>
<comment type="caution">
    <text evidence="3">The sequence shown here is derived from an EMBL/GenBank/DDBJ whole genome shotgun (WGS) entry which is preliminary data.</text>
</comment>
<dbReference type="InterPro" id="IPR036249">
    <property type="entry name" value="Thioredoxin-like_sf"/>
</dbReference>
<dbReference type="PANTHER" id="PTHR43640">
    <property type="entry name" value="OS07G0260300 PROTEIN"/>
    <property type="match status" value="1"/>
</dbReference>
<feature type="signal peptide" evidence="1">
    <location>
        <begin position="1"/>
        <end position="21"/>
    </location>
</feature>
<dbReference type="InterPro" id="IPR047262">
    <property type="entry name" value="PRX-like1"/>
</dbReference>
<dbReference type="PROSITE" id="PS51352">
    <property type="entry name" value="THIOREDOXIN_2"/>
    <property type="match status" value="1"/>
</dbReference>
<dbReference type="RefSeq" id="WP_213944784.1">
    <property type="nucleotide sequence ID" value="NZ_JAHCMY010000003.1"/>
</dbReference>
<name>A0AAP2G4C7_9BACT</name>
<reference evidence="3 4" key="1">
    <citation type="submission" date="2021-05" db="EMBL/GenBank/DDBJ databases">
        <authorList>
            <person name="Zhang Z.D."/>
            <person name="Osman G."/>
        </authorList>
    </citation>
    <scope>NUCLEOTIDE SEQUENCE [LARGE SCALE GENOMIC DNA]</scope>
    <source>
        <strain evidence="3 4">KCTC 32217</strain>
    </source>
</reference>
<accession>A0AAP2G4C7</accession>
<protein>
    <submittedName>
        <fullName evidence="3">Thioredoxin family protein</fullName>
    </submittedName>
</protein>
<dbReference type="GO" id="GO:0016491">
    <property type="term" value="F:oxidoreductase activity"/>
    <property type="evidence" value="ECO:0007669"/>
    <property type="project" value="InterPro"/>
</dbReference>
<evidence type="ECO:0000313" key="4">
    <source>
        <dbReference type="Proteomes" id="UP001319104"/>
    </source>
</evidence>